<gene>
    <name evidence="1" type="ORF">GCM10023184_18170</name>
</gene>
<accession>A0ABP8GQN1</accession>
<proteinExistence type="predicted"/>
<dbReference type="RefSeq" id="WP_345255245.1">
    <property type="nucleotide sequence ID" value="NZ_BAABGY010000007.1"/>
</dbReference>
<dbReference type="Proteomes" id="UP001501725">
    <property type="component" value="Unassembled WGS sequence"/>
</dbReference>
<protein>
    <submittedName>
        <fullName evidence="1">Uncharacterized protein</fullName>
    </submittedName>
</protein>
<organism evidence="1 2">
    <name type="scientific">Flaviaesturariibacter amylovorans</name>
    <dbReference type="NCBI Taxonomy" id="1084520"/>
    <lineage>
        <taxon>Bacteria</taxon>
        <taxon>Pseudomonadati</taxon>
        <taxon>Bacteroidota</taxon>
        <taxon>Chitinophagia</taxon>
        <taxon>Chitinophagales</taxon>
        <taxon>Chitinophagaceae</taxon>
        <taxon>Flaviaestuariibacter</taxon>
    </lineage>
</organism>
<evidence type="ECO:0000313" key="2">
    <source>
        <dbReference type="Proteomes" id="UP001501725"/>
    </source>
</evidence>
<reference evidence="2" key="1">
    <citation type="journal article" date="2019" name="Int. J. Syst. Evol. Microbiol.">
        <title>The Global Catalogue of Microorganisms (GCM) 10K type strain sequencing project: providing services to taxonomists for standard genome sequencing and annotation.</title>
        <authorList>
            <consortium name="The Broad Institute Genomics Platform"/>
            <consortium name="The Broad Institute Genome Sequencing Center for Infectious Disease"/>
            <person name="Wu L."/>
            <person name="Ma J."/>
        </authorList>
    </citation>
    <scope>NUCLEOTIDE SEQUENCE [LARGE SCALE GENOMIC DNA]</scope>
    <source>
        <strain evidence="2">JCM 17919</strain>
    </source>
</reference>
<keyword evidence="2" id="KW-1185">Reference proteome</keyword>
<name>A0ABP8GQN1_9BACT</name>
<evidence type="ECO:0000313" key="1">
    <source>
        <dbReference type="EMBL" id="GAA4328343.1"/>
    </source>
</evidence>
<dbReference type="EMBL" id="BAABGY010000007">
    <property type="protein sequence ID" value="GAA4328343.1"/>
    <property type="molecule type" value="Genomic_DNA"/>
</dbReference>
<sequence>MNRITEPGGLPQLTLGGLIEHLERIANYHQYNREGREEAEVRFDFAYSFPNGVHSWRGLYAELALDFCADIDTGAEAPKLSAFLTMLKETVGKRLIGWKGGEFLMDVDTPLWVAQPSWSGNTAVVGVCDEGYVIILLTAYTEY</sequence>
<comment type="caution">
    <text evidence="1">The sequence shown here is derived from an EMBL/GenBank/DDBJ whole genome shotgun (WGS) entry which is preliminary data.</text>
</comment>